<evidence type="ECO:0000313" key="2">
    <source>
        <dbReference type="Proteomes" id="UP000218831"/>
    </source>
</evidence>
<dbReference type="AlphaFoldDB" id="A0A2A2G6Q1"/>
<dbReference type="Proteomes" id="UP000218831">
    <property type="component" value="Unassembled WGS sequence"/>
</dbReference>
<keyword evidence="2" id="KW-1185">Reference proteome</keyword>
<dbReference type="EMBL" id="NSKE01000009">
    <property type="protein sequence ID" value="PAU93311.1"/>
    <property type="molecule type" value="Genomic_DNA"/>
</dbReference>
<sequence>MDVSISYVNEEGEDLLKRDYFQFYNIYYLQKNEETGKFERVKAADNQSSFYVDQGTNRYALRVFPNREFIDGKSTTLIEDHRDNIDTLRVQGYNEGRGSIAERIWYNGELAWETAPNPPRRYFTVTKSSL</sequence>
<proteinExistence type="predicted"/>
<name>A0A2A2G6Q1_9BACT</name>
<reference evidence="1 2" key="1">
    <citation type="submission" date="2017-08" db="EMBL/GenBank/DDBJ databases">
        <title>Aliifodinibius alkalisoli sp. nov., isolated from saline alkaline soil.</title>
        <authorList>
            <person name="Liu D."/>
            <person name="Zhang G."/>
        </authorList>
    </citation>
    <scope>NUCLEOTIDE SEQUENCE [LARGE SCALE GENOMIC DNA]</scope>
    <source>
        <strain evidence="1 2">WN023</strain>
    </source>
</reference>
<accession>A0A2A2G6Q1</accession>
<comment type="caution">
    <text evidence="1">The sequence shown here is derived from an EMBL/GenBank/DDBJ whole genome shotgun (WGS) entry which is preliminary data.</text>
</comment>
<evidence type="ECO:0000313" key="1">
    <source>
        <dbReference type="EMBL" id="PAU93311.1"/>
    </source>
</evidence>
<protein>
    <submittedName>
        <fullName evidence="1">Uncharacterized protein</fullName>
    </submittedName>
</protein>
<organism evidence="1 2">
    <name type="scientific">Fodinibius salipaludis</name>
    <dbReference type="NCBI Taxonomy" id="2032627"/>
    <lineage>
        <taxon>Bacteria</taxon>
        <taxon>Pseudomonadati</taxon>
        <taxon>Balneolota</taxon>
        <taxon>Balneolia</taxon>
        <taxon>Balneolales</taxon>
        <taxon>Balneolaceae</taxon>
        <taxon>Fodinibius</taxon>
    </lineage>
</organism>
<gene>
    <name evidence="1" type="ORF">CK503_12885</name>
</gene>